<dbReference type="SUPFAM" id="SSF56219">
    <property type="entry name" value="DNase I-like"/>
    <property type="match status" value="1"/>
</dbReference>
<dbReference type="Gene3D" id="3.60.10.10">
    <property type="entry name" value="Endonuclease/exonuclease/phosphatase"/>
    <property type="match status" value="1"/>
</dbReference>
<protein>
    <recommendedName>
        <fullName evidence="3">Endonuclease/exonuclease/phosphatase domain-containing protein</fullName>
    </recommendedName>
</protein>
<keyword evidence="2" id="KW-1133">Transmembrane helix</keyword>
<evidence type="ECO:0000313" key="4">
    <source>
        <dbReference type="EMBL" id="EYF04596.1"/>
    </source>
</evidence>
<keyword evidence="2" id="KW-0812">Transmembrane</keyword>
<evidence type="ECO:0000256" key="1">
    <source>
        <dbReference type="SAM" id="MobiDB-lite"/>
    </source>
</evidence>
<dbReference type="InterPro" id="IPR005135">
    <property type="entry name" value="Endo/exonuclease/phosphatase"/>
</dbReference>
<dbReference type="InterPro" id="IPR036691">
    <property type="entry name" value="Endo/exonu/phosph_ase_sf"/>
</dbReference>
<sequence>MQGTMARDAGDAEDAGDRRPERPRTGWKRRATRLLRVAVLVYFVAAIAGAVGLPLLGDRWWPATLVLFGPRWLTALPLVVLVPIALVVERRALAPLAVTAVLVAGPIMGFELPLGQVFQEERAGQLRVITFNARSRHGHLSALRDFIDANRPDLVTLQECGWSDKELGAAFPGWEVRVNQGQCLLSKFPVQEVAARDRADVWKRGGHGAIVRYTIELPSDRGTPTRISVVNLHLETVRDAVEALLHRAWRGAAEHDENVALRRWESSLAREWVDAAPHPVIVAGDFNMPVESVIYRHSWSHLENAFSHAGLGIGATKRTRWFGTRIDHVLAGAGWSVERAWLGPDLGSDHVPLVADLRWIERQ</sequence>
<feature type="transmembrane region" description="Helical" evidence="2">
    <location>
        <begin position="68"/>
        <end position="88"/>
    </location>
</feature>
<organism evidence="4 5">
    <name type="scientific">Chondromyces apiculatus DSM 436</name>
    <dbReference type="NCBI Taxonomy" id="1192034"/>
    <lineage>
        <taxon>Bacteria</taxon>
        <taxon>Pseudomonadati</taxon>
        <taxon>Myxococcota</taxon>
        <taxon>Polyangia</taxon>
        <taxon>Polyangiales</taxon>
        <taxon>Polyangiaceae</taxon>
        <taxon>Chondromyces</taxon>
    </lineage>
</organism>
<dbReference type="Pfam" id="PF03372">
    <property type="entry name" value="Exo_endo_phos"/>
    <property type="match status" value="1"/>
</dbReference>
<comment type="caution">
    <text evidence="4">The sequence shown here is derived from an EMBL/GenBank/DDBJ whole genome shotgun (WGS) entry which is preliminary data.</text>
</comment>
<feature type="transmembrane region" description="Helical" evidence="2">
    <location>
        <begin position="34"/>
        <end position="56"/>
    </location>
</feature>
<evidence type="ECO:0000256" key="2">
    <source>
        <dbReference type="SAM" id="Phobius"/>
    </source>
</evidence>
<dbReference type="GO" id="GO:0003824">
    <property type="term" value="F:catalytic activity"/>
    <property type="evidence" value="ECO:0007669"/>
    <property type="project" value="InterPro"/>
</dbReference>
<reference evidence="4 5" key="1">
    <citation type="submission" date="2013-05" db="EMBL/GenBank/DDBJ databases">
        <title>Genome assembly of Chondromyces apiculatus DSM 436.</title>
        <authorList>
            <person name="Sharma G."/>
            <person name="Khatri I."/>
            <person name="Kaur C."/>
            <person name="Mayilraj S."/>
            <person name="Subramanian S."/>
        </authorList>
    </citation>
    <scope>NUCLEOTIDE SEQUENCE [LARGE SCALE GENOMIC DNA]</scope>
    <source>
        <strain evidence="4 5">DSM 436</strain>
    </source>
</reference>
<gene>
    <name evidence="4" type="ORF">CAP_4272</name>
</gene>
<keyword evidence="2" id="KW-0472">Membrane</keyword>
<dbReference type="Proteomes" id="UP000019678">
    <property type="component" value="Unassembled WGS sequence"/>
</dbReference>
<feature type="compositionally biased region" description="Basic and acidic residues" evidence="1">
    <location>
        <begin position="15"/>
        <end position="24"/>
    </location>
</feature>
<evidence type="ECO:0000313" key="5">
    <source>
        <dbReference type="Proteomes" id="UP000019678"/>
    </source>
</evidence>
<keyword evidence="5" id="KW-1185">Reference proteome</keyword>
<dbReference type="STRING" id="1192034.CAP_4272"/>
<feature type="domain" description="Endonuclease/exonuclease/phosphatase" evidence="3">
    <location>
        <begin position="129"/>
        <end position="350"/>
    </location>
</feature>
<feature type="region of interest" description="Disordered" evidence="1">
    <location>
        <begin position="1"/>
        <end position="24"/>
    </location>
</feature>
<dbReference type="AlphaFoldDB" id="A0A017T7Q4"/>
<feature type="transmembrane region" description="Helical" evidence="2">
    <location>
        <begin position="93"/>
        <end position="110"/>
    </location>
</feature>
<proteinExistence type="predicted"/>
<name>A0A017T7Q4_9BACT</name>
<accession>A0A017T7Q4</accession>
<dbReference type="EMBL" id="ASRX01000031">
    <property type="protein sequence ID" value="EYF04596.1"/>
    <property type="molecule type" value="Genomic_DNA"/>
</dbReference>
<evidence type="ECO:0000259" key="3">
    <source>
        <dbReference type="Pfam" id="PF03372"/>
    </source>
</evidence>
<dbReference type="eggNOG" id="COG3021">
    <property type="taxonomic scope" value="Bacteria"/>
</dbReference>